<keyword evidence="3" id="KW-1185">Reference proteome</keyword>
<dbReference type="VEuPathDB" id="VectorBase:AQUA014611"/>
<accession>A0A182XRZ3</accession>
<sequence>MYSSPTIVPREKASTPSSNIHPATLHS</sequence>
<reference evidence="2" key="1">
    <citation type="submission" date="2020-05" db="UniProtKB">
        <authorList>
            <consortium name="EnsemblMetazoa"/>
        </authorList>
    </citation>
    <scope>IDENTIFICATION</scope>
    <source>
        <strain evidence="2">SANGQUA</strain>
    </source>
</reference>
<dbReference type="Proteomes" id="UP000076407">
    <property type="component" value="Unassembled WGS sequence"/>
</dbReference>
<protein>
    <submittedName>
        <fullName evidence="2">Uncharacterized protein</fullName>
    </submittedName>
</protein>
<dbReference type="EnsemblMetazoa" id="AQUA014611-RA">
    <property type="protein sequence ID" value="AQUA014611-PA"/>
    <property type="gene ID" value="AQUA014611"/>
</dbReference>
<proteinExistence type="predicted"/>
<feature type="region of interest" description="Disordered" evidence="1">
    <location>
        <begin position="1"/>
        <end position="27"/>
    </location>
</feature>
<organism evidence="2 3">
    <name type="scientific">Anopheles quadriannulatus</name>
    <name type="common">Mosquito</name>
    <dbReference type="NCBI Taxonomy" id="34691"/>
    <lineage>
        <taxon>Eukaryota</taxon>
        <taxon>Metazoa</taxon>
        <taxon>Ecdysozoa</taxon>
        <taxon>Arthropoda</taxon>
        <taxon>Hexapoda</taxon>
        <taxon>Insecta</taxon>
        <taxon>Pterygota</taxon>
        <taxon>Neoptera</taxon>
        <taxon>Endopterygota</taxon>
        <taxon>Diptera</taxon>
        <taxon>Nematocera</taxon>
        <taxon>Culicoidea</taxon>
        <taxon>Culicidae</taxon>
        <taxon>Anophelinae</taxon>
        <taxon>Anopheles</taxon>
    </lineage>
</organism>
<evidence type="ECO:0000313" key="2">
    <source>
        <dbReference type="EnsemblMetazoa" id="AQUA014611-PA"/>
    </source>
</evidence>
<evidence type="ECO:0000256" key="1">
    <source>
        <dbReference type="SAM" id="MobiDB-lite"/>
    </source>
</evidence>
<name>A0A182XRZ3_ANOQN</name>
<evidence type="ECO:0000313" key="3">
    <source>
        <dbReference type="Proteomes" id="UP000076407"/>
    </source>
</evidence>
<feature type="compositionally biased region" description="Polar residues" evidence="1">
    <location>
        <begin position="14"/>
        <end position="27"/>
    </location>
</feature>
<dbReference type="AlphaFoldDB" id="A0A182XRZ3"/>